<dbReference type="SMART" id="SM00198">
    <property type="entry name" value="SCP"/>
    <property type="match status" value="1"/>
</dbReference>
<evidence type="ECO:0000259" key="1">
    <source>
        <dbReference type="SMART" id="SM00198"/>
    </source>
</evidence>
<gene>
    <name evidence="2" type="ORF">TSOC_001579</name>
</gene>
<dbReference type="EMBL" id="PGGS01000028">
    <property type="protein sequence ID" value="PNH11533.1"/>
    <property type="molecule type" value="Genomic_DNA"/>
</dbReference>
<protein>
    <submittedName>
        <fullName evidence="2">Protein PRY2</fullName>
    </submittedName>
</protein>
<dbReference type="CDD" id="cd05382">
    <property type="entry name" value="CAP_GAPR1-like"/>
    <property type="match status" value="1"/>
</dbReference>
<name>A0A2J8AG80_9CHLO</name>
<accession>A0A2J8AG80</accession>
<sequence>MVVASYASASLDRHNLYRPRHRAQPLRWSDSLTADAQAWANRCVFEHASGTGQGENLAWGYNDPVSAIDAYYAESSQYTYGQPSPSNFEAVGHFTQMVWLASTDLGCAVASCNGGQLFHVCRYYPAGNVWGQFADNVLPPST</sequence>
<dbReference type="PANTHER" id="PTHR10334">
    <property type="entry name" value="CYSTEINE-RICH SECRETORY PROTEIN-RELATED"/>
    <property type="match status" value="1"/>
</dbReference>
<proteinExistence type="predicted"/>
<dbReference type="InterPro" id="IPR001283">
    <property type="entry name" value="CRISP-related"/>
</dbReference>
<dbReference type="PROSITE" id="PS01009">
    <property type="entry name" value="CRISP_1"/>
    <property type="match status" value="1"/>
</dbReference>
<dbReference type="Gene3D" id="3.40.33.10">
    <property type="entry name" value="CAP"/>
    <property type="match status" value="1"/>
</dbReference>
<dbReference type="PRINTS" id="PR00837">
    <property type="entry name" value="V5TPXLIKE"/>
</dbReference>
<dbReference type="InterPro" id="IPR035940">
    <property type="entry name" value="CAP_sf"/>
</dbReference>
<organism evidence="2 3">
    <name type="scientific">Tetrabaena socialis</name>
    <dbReference type="NCBI Taxonomy" id="47790"/>
    <lineage>
        <taxon>Eukaryota</taxon>
        <taxon>Viridiplantae</taxon>
        <taxon>Chlorophyta</taxon>
        <taxon>core chlorophytes</taxon>
        <taxon>Chlorophyceae</taxon>
        <taxon>CS clade</taxon>
        <taxon>Chlamydomonadales</taxon>
        <taxon>Tetrabaenaceae</taxon>
        <taxon>Tetrabaena</taxon>
    </lineage>
</organism>
<dbReference type="Pfam" id="PF00188">
    <property type="entry name" value="CAP"/>
    <property type="match status" value="1"/>
</dbReference>
<dbReference type="AlphaFoldDB" id="A0A2J8AG80"/>
<evidence type="ECO:0000313" key="3">
    <source>
        <dbReference type="Proteomes" id="UP000236333"/>
    </source>
</evidence>
<dbReference type="InterPro" id="IPR014044">
    <property type="entry name" value="CAP_dom"/>
</dbReference>
<dbReference type="SUPFAM" id="SSF55797">
    <property type="entry name" value="PR-1-like"/>
    <property type="match status" value="1"/>
</dbReference>
<dbReference type="GO" id="GO:0005576">
    <property type="term" value="C:extracellular region"/>
    <property type="evidence" value="ECO:0007669"/>
    <property type="project" value="InterPro"/>
</dbReference>
<keyword evidence="3" id="KW-1185">Reference proteome</keyword>
<dbReference type="InterPro" id="IPR034113">
    <property type="entry name" value="SCP_GAPR1-like"/>
</dbReference>
<evidence type="ECO:0000313" key="2">
    <source>
        <dbReference type="EMBL" id="PNH11533.1"/>
    </source>
</evidence>
<dbReference type="InterPro" id="IPR018244">
    <property type="entry name" value="Allrgn_V5/Tpx1_CS"/>
</dbReference>
<reference evidence="2 3" key="1">
    <citation type="journal article" date="2017" name="Mol. Biol. Evol.">
        <title>The 4-celled Tetrabaena socialis nuclear genome reveals the essential components for genetic control of cell number at the origin of multicellularity in the volvocine lineage.</title>
        <authorList>
            <person name="Featherston J."/>
            <person name="Arakaki Y."/>
            <person name="Hanschen E.R."/>
            <person name="Ferris P.J."/>
            <person name="Michod R.E."/>
            <person name="Olson B.J.S.C."/>
            <person name="Nozaki H."/>
            <person name="Durand P.M."/>
        </authorList>
    </citation>
    <scope>NUCLEOTIDE SEQUENCE [LARGE SCALE GENOMIC DNA]</scope>
    <source>
        <strain evidence="2 3">NIES-571</strain>
    </source>
</reference>
<dbReference type="FunFam" id="3.40.33.10:FF:000010">
    <property type="entry name" value="Predicted protein"/>
    <property type="match status" value="1"/>
</dbReference>
<dbReference type="Proteomes" id="UP000236333">
    <property type="component" value="Unassembled WGS sequence"/>
</dbReference>
<feature type="domain" description="SCP" evidence="1">
    <location>
        <begin position="5"/>
        <end position="131"/>
    </location>
</feature>
<dbReference type="OrthoDB" id="529132at2759"/>
<comment type="caution">
    <text evidence="2">The sequence shown here is derived from an EMBL/GenBank/DDBJ whole genome shotgun (WGS) entry which is preliminary data.</text>
</comment>